<keyword evidence="4" id="KW-0175">Coiled coil</keyword>
<feature type="coiled-coil region" evidence="4">
    <location>
        <begin position="168"/>
        <end position="198"/>
    </location>
</feature>
<feature type="repeat" description="TPR" evidence="3">
    <location>
        <begin position="935"/>
        <end position="968"/>
    </location>
</feature>
<dbReference type="OrthoDB" id="626167at2759"/>
<dbReference type="Pfam" id="PF13374">
    <property type="entry name" value="TPR_10"/>
    <property type="match status" value="1"/>
</dbReference>
<reference evidence="6" key="1">
    <citation type="journal article" date="2017" name="bioRxiv">
        <title>Comparative analysis of the genomes of Stylophora pistillata and Acropora digitifera provides evidence for extensive differences between species of corals.</title>
        <authorList>
            <person name="Voolstra C.R."/>
            <person name="Li Y."/>
            <person name="Liew Y.J."/>
            <person name="Baumgarten S."/>
            <person name="Zoccola D."/>
            <person name="Flot J.-F."/>
            <person name="Tambutte S."/>
            <person name="Allemand D."/>
            <person name="Aranda M."/>
        </authorList>
    </citation>
    <scope>NUCLEOTIDE SEQUENCE [LARGE SCALE GENOMIC DNA]</scope>
</reference>
<dbReference type="Gene3D" id="3.40.50.300">
    <property type="entry name" value="P-loop containing nucleotide triphosphate hydrolases"/>
    <property type="match status" value="1"/>
</dbReference>
<feature type="repeat" description="TPR" evidence="3">
    <location>
        <begin position="1103"/>
        <end position="1136"/>
    </location>
</feature>
<keyword evidence="2 3" id="KW-0802">TPR repeat</keyword>
<evidence type="ECO:0000313" key="6">
    <source>
        <dbReference type="Proteomes" id="UP000225706"/>
    </source>
</evidence>
<dbReference type="InterPro" id="IPR011990">
    <property type="entry name" value="TPR-like_helical_dom_sf"/>
</dbReference>
<keyword evidence="1" id="KW-0677">Repeat</keyword>
<evidence type="ECO:0000256" key="2">
    <source>
        <dbReference type="ARBA" id="ARBA00022803"/>
    </source>
</evidence>
<protein>
    <submittedName>
        <fullName evidence="5">Nephrocystin-3</fullName>
    </submittedName>
</protein>
<dbReference type="PROSITE" id="PS50293">
    <property type="entry name" value="TPR_REGION"/>
    <property type="match status" value="3"/>
</dbReference>
<evidence type="ECO:0000256" key="1">
    <source>
        <dbReference type="ARBA" id="ARBA00022737"/>
    </source>
</evidence>
<feature type="repeat" description="TPR" evidence="3">
    <location>
        <begin position="725"/>
        <end position="758"/>
    </location>
</feature>
<comment type="caution">
    <text evidence="5">The sequence shown here is derived from an EMBL/GenBank/DDBJ whole genome shotgun (WGS) entry which is preliminary data.</text>
</comment>
<feature type="repeat" description="TPR" evidence="3">
    <location>
        <begin position="809"/>
        <end position="842"/>
    </location>
</feature>
<name>A0A2B4SAQ7_STYPI</name>
<dbReference type="PROSITE" id="PS50005">
    <property type="entry name" value="TPR"/>
    <property type="match status" value="12"/>
</dbReference>
<dbReference type="PANTHER" id="PTHR45641">
    <property type="entry name" value="TETRATRICOPEPTIDE REPEAT PROTEIN (AFU_ORTHOLOGUE AFUA_6G03870)"/>
    <property type="match status" value="1"/>
</dbReference>
<proteinExistence type="predicted"/>
<dbReference type="Pfam" id="PF13424">
    <property type="entry name" value="TPR_12"/>
    <property type="match status" value="7"/>
</dbReference>
<dbReference type="InterPro" id="IPR027417">
    <property type="entry name" value="P-loop_NTPase"/>
</dbReference>
<accession>A0A2B4SAQ7</accession>
<dbReference type="SMART" id="SM00028">
    <property type="entry name" value="TPR"/>
    <property type="match status" value="16"/>
</dbReference>
<evidence type="ECO:0000313" key="5">
    <source>
        <dbReference type="EMBL" id="PFX26113.1"/>
    </source>
</evidence>
<feature type="repeat" description="TPR" evidence="3">
    <location>
        <begin position="1019"/>
        <end position="1052"/>
    </location>
</feature>
<dbReference type="EMBL" id="LSMT01000134">
    <property type="protein sequence ID" value="PFX26113.1"/>
    <property type="molecule type" value="Genomic_DNA"/>
</dbReference>
<dbReference type="InterPro" id="IPR019734">
    <property type="entry name" value="TPR_rpt"/>
</dbReference>
<dbReference type="SUPFAM" id="SSF52540">
    <property type="entry name" value="P-loop containing nucleoside triphosphate hydrolases"/>
    <property type="match status" value="1"/>
</dbReference>
<feature type="repeat" description="TPR" evidence="3">
    <location>
        <begin position="1145"/>
        <end position="1178"/>
    </location>
</feature>
<feature type="repeat" description="TPR" evidence="3">
    <location>
        <begin position="1333"/>
        <end position="1366"/>
    </location>
</feature>
<dbReference type="Proteomes" id="UP000225706">
    <property type="component" value="Unassembled WGS sequence"/>
</dbReference>
<evidence type="ECO:0000256" key="4">
    <source>
        <dbReference type="SAM" id="Coils"/>
    </source>
</evidence>
<feature type="repeat" description="TPR" evidence="3">
    <location>
        <begin position="767"/>
        <end position="800"/>
    </location>
</feature>
<keyword evidence="6" id="KW-1185">Reference proteome</keyword>
<feature type="repeat" description="TPR" evidence="3">
    <location>
        <begin position="1291"/>
        <end position="1324"/>
    </location>
</feature>
<gene>
    <name evidence="5" type="primary">nphp3</name>
    <name evidence="5" type="ORF">AWC38_SpisGene9223</name>
</gene>
<dbReference type="PANTHER" id="PTHR45641:SF19">
    <property type="entry name" value="NEPHROCYSTIN-3"/>
    <property type="match status" value="1"/>
</dbReference>
<organism evidence="5 6">
    <name type="scientific">Stylophora pistillata</name>
    <name type="common">Smooth cauliflower coral</name>
    <dbReference type="NCBI Taxonomy" id="50429"/>
    <lineage>
        <taxon>Eukaryota</taxon>
        <taxon>Metazoa</taxon>
        <taxon>Cnidaria</taxon>
        <taxon>Anthozoa</taxon>
        <taxon>Hexacorallia</taxon>
        <taxon>Scleractinia</taxon>
        <taxon>Astrocoeniina</taxon>
        <taxon>Pocilloporidae</taxon>
        <taxon>Stylophora</taxon>
    </lineage>
</organism>
<sequence>MAAAQEYTNEQLNYFRVCYLTTDIIAEGLRAIFKQEWDGRYKTTLGEWKDEPQSGLHFKNSESPLKQREKNRLLATMVNGNRAEWDCTMLFYAILFSDCIGNGLNPTIRSKVDDLRKFRNEDFAHMPHGNLTDAEFQNAINKVDVAFQALGLSTDQIEEIQNQTSFPTDELKNVLKRVEDLKQELEVLEAQLNKDISAFCVLPPKPTHEVADRDLEVAKIVKHLKDLREANKNRLSYLYISGNPGSGKSQLAGLVSKRVFDQVNEIPHSTSFVMTVNAESPKTFLESYVSFARKLKCPEYVISNTLNSPDLSSDEKISHLKTLMGTKIELYTSWLLVVDNVRSISNIYAHLPESGDEQWARGQLLITTQDIASVPSTSCFIYHVSVSKGMELQDARSLLEKLSGISDCETDKVALVLDYQPLALAIAATYVREAQQNNANFGWKNYLQRLDKGQGVATARIFVETNPTYPKSMNEVSEIAVEEAMKSSNAVLKHTLTLLSFCAAQPLSLEIVVNYIRNVEIDMQDEDDIRMKIRRCPLFLFDENESREYIRVHQVTHDAISNVLGGHTQGREIIVLKAIVKSLFQFVKEYKLNDPDDLNSVVKGTRIVPHLQMLVRTIRQKYSKKNASEVAENDSVHTSTMLHFNTLAITCVRYCAHVEAKEYYQLLGSIMVNNLGPEHVDVARMDNNLGIVHLDLDELDQAKVFYDRAVPALLEELGPENVDVASTYQNLGNVHLKLGELSQAKECYDRTLAIRLKKLGPEHVDVAKAYQSLGNLYLHLGELSLTKQFYDRALAILLKRLGPEHVDITSTYQNLGIVHRNLGELSQAKEFYDRALAIRLKKLGPDHVDVAKTCCHLGKMHFDLGELSRAKEFYDRALAILLKKLGPEHVDVAIIYENLGNIQLNLGELSHAKEFYDRALALRLKKLGPEHVDVAKTYINLGNMHLDLGELNQAKEFYDRALAILLKKLGPDHVDVANTYSNLGNFHLDLGELSKAREFYDRALAILLKKLGPDHVDVAKTYSNLGNFHLDLGELSKAREFYDRALAILLKKLGPGHVDVASTYENLGNVHLKLGELVQAKEFHDRALAIRLKKLGPEHVDIARMYNHLGNVHLNLGELSQAKDFNDRALALRLKKLGPEHVDVASTYQNLGNVHLKLGELSQAKEFYGRALAILLKKLGPDHVDVAKTYKNMGNVHLCLGELIEETCSNSHPLSWSGLSVVILTAKEFHDRALAIRLKKLGPEHVDIARMYNHLGNVHLNLGELSQAKDFNDRALAFRLKKLGPEHVDVASTYQNLGNVHLKLGELSQAKEFYGRALAILLKKLGPDHVDVAKTYKNMGNVHLCLGELSNAKEFYDRAVAILLKKLGPDNVDVANAYEYLGNMHCTHGELSQAKEFCDRAMAILLKKL</sequence>
<feature type="repeat" description="TPR" evidence="3">
    <location>
        <begin position="893"/>
        <end position="926"/>
    </location>
</feature>
<dbReference type="Gene3D" id="1.25.40.10">
    <property type="entry name" value="Tetratricopeptide repeat domain"/>
    <property type="match status" value="5"/>
</dbReference>
<dbReference type="SUPFAM" id="SSF48452">
    <property type="entry name" value="TPR-like"/>
    <property type="match status" value="3"/>
</dbReference>
<evidence type="ECO:0000256" key="3">
    <source>
        <dbReference type="PROSITE-ProRule" id="PRU00339"/>
    </source>
</evidence>
<feature type="repeat" description="TPR" evidence="3">
    <location>
        <begin position="1061"/>
        <end position="1094"/>
    </location>
</feature>
<feature type="repeat" description="TPR" evidence="3">
    <location>
        <begin position="977"/>
        <end position="1010"/>
    </location>
</feature>